<dbReference type="PANTHER" id="PTHR30408">
    <property type="entry name" value="TYPE-1 RESTRICTION ENZYME ECOKI SPECIFICITY PROTEIN"/>
    <property type="match status" value="1"/>
</dbReference>
<evidence type="ECO:0000313" key="5">
    <source>
        <dbReference type="EMBL" id="ANH80989.1"/>
    </source>
</evidence>
<dbReference type="Proteomes" id="UP000077667">
    <property type="component" value="Chromosome"/>
</dbReference>
<proteinExistence type="inferred from homology"/>
<comment type="similarity">
    <text evidence="1">Belongs to the type-I restriction system S methylase family.</text>
</comment>
<evidence type="ECO:0000256" key="2">
    <source>
        <dbReference type="ARBA" id="ARBA00022747"/>
    </source>
</evidence>
<evidence type="ECO:0000256" key="1">
    <source>
        <dbReference type="ARBA" id="ARBA00010923"/>
    </source>
</evidence>
<organism evidence="5 6">
    <name type="scientific">Niabella ginsenosidivorans</name>
    <dbReference type="NCBI Taxonomy" id="1176587"/>
    <lineage>
        <taxon>Bacteria</taxon>
        <taxon>Pseudomonadati</taxon>
        <taxon>Bacteroidota</taxon>
        <taxon>Chitinophagia</taxon>
        <taxon>Chitinophagales</taxon>
        <taxon>Chitinophagaceae</taxon>
        <taxon>Niabella</taxon>
    </lineage>
</organism>
<dbReference type="GO" id="GO:0009307">
    <property type="term" value="P:DNA restriction-modification system"/>
    <property type="evidence" value="ECO:0007669"/>
    <property type="project" value="UniProtKB-KW"/>
</dbReference>
<dbReference type="STRING" id="1176587.A8C56_08360"/>
<dbReference type="EMBL" id="CP015772">
    <property type="protein sequence ID" value="ANH80989.1"/>
    <property type="molecule type" value="Genomic_DNA"/>
</dbReference>
<dbReference type="InterPro" id="IPR044946">
    <property type="entry name" value="Restrct_endonuc_typeI_TRD_sf"/>
</dbReference>
<dbReference type="Pfam" id="PF01420">
    <property type="entry name" value="Methylase_S"/>
    <property type="match status" value="1"/>
</dbReference>
<reference evidence="5 6" key="1">
    <citation type="submission" date="2016-05" db="EMBL/GenBank/DDBJ databases">
        <title>Niabella ginsenosidivorans BS26 whole genome sequencing.</title>
        <authorList>
            <person name="Im W.T."/>
            <person name="Siddiqi M.Z."/>
        </authorList>
    </citation>
    <scope>NUCLEOTIDE SEQUENCE [LARGE SCALE GENOMIC DNA]</scope>
    <source>
        <strain evidence="5 6">BS26</strain>
    </source>
</reference>
<evidence type="ECO:0000256" key="3">
    <source>
        <dbReference type="ARBA" id="ARBA00023125"/>
    </source>
</evidence>
<dbReference type="REBASE" id="153786">
    <property type="entry name" value="S.Nsp26ORF8355P"/>
</dbReference>
<keyword evidence="3" id="KW-0238">DNA-binding</keyword>
<dbReference type="GO" id="GO:0003677">
    <property type="term" value="F:DNA binding"/>
    <property type="evidence" value="ECO:0007669"/>
    <property type="project" value="UniProtKB-KW"/>
</dbReference>
<keyword evidence="2" id="KW-0680">Restriction system</keyword>
<name>A0A1A9I1Q8_9BACT</name>
<protein>
    <recommendedName>
        <fullName evidence="4">Type I restriction modification DNA specificity domain-containing protein</fullName>
    </recommendedName>
</protein>
<dbReference type="AlphaFoldDB" id="A0A1A9I1Q8"/>
<dbReference type="KEGG" id="nia:A8C56_08360"/>
<dbReference type="SUPFAM" id="SSF116734">
    <property type="entry name" value="DNA methylase specificity domain"/>
    <property type="match status" value="2"/>
</dbReference>
<dbReference type="InterPro" id="IPR052021">
    <property type="entry name" value="Type-I_RS_S_subunit"/>
</dbReference>
<keyword evidence="6" id="KW-1185">Reference proteome</keyword>
<dbReference type="Gene3D" id="1.10.287.1120">
    <property type="entry name" value="Bipartite methylase S protein"/>
    <property type="match status" value="1"/>
</dbReference>
<sequence length="433" mass="49142">MEIKISRLGKINKAYDTFALKEALVKNDAGDWGSEPDENALGIIRSTNFTNEGKIKLDDIAYRTLKPTKVIEKTIYTNDILIERSGGSDSQPVGRVLFVDDFIGKGGYAFANFIQRIAVKNNFESKYIFYCLQQMYEVGITASMQNQTTGIRNLDWKLYTKTILPKPPKPEQTAIATILSKVDEAIEATAQSIKAAEKLKKALMQNLLSGKLKPDGTWRKANEFYEDEKFGKVPKGWEVEEIGNVLKRKTETIDPTKTKVVFDYVGLEHIISGRFTREGNGFSNETSSLKVCFNKGDVLLGKLRPYLNKVWVADISGVGSTEFLVFEKSDSVLWGYFNFQMKRFLNFTQSVTAGTQHPRASWKDIKRYLILIPSNKLELISIINKILVVDKRIQKKQAKIKTLERLKKSLMQQLLTGKKRLSEETIAHINQTL</sequence>
<evidence type="ECO:0000259" key="4">
    <source>
        <dbReference type="Pfam" id="PF01420"/>
    </source>
</evidence>
<dbReference type="Gene3D" id="3.90.220.20">
    <property type="entry name" value="DNA methylase specificity domains"/>
    <property type="match status" value="2"/>
</dbReference>
<evidence type="ECO:0000313" key="6">
    <source>
        <dbReference type="Proteomes" id="UP000077667"/>
    </source>
</evidence>
<dbReference type="RefSeq" id="WP_067754433.1">
    <property type="nucleotide sequence ID" value="NZ_CP015772.1"/>
</dbReference>
<dbReference type="OrthoDB" id="667970at2"/>
<feature type="domain" description="Type I restriction modification DNA specificity" evidence="4">
    <location>
        <begin position="68"/>
        <end position="195"/>
    </location>
</feature>
<gene>
    <name evidence="5" type="ORF">A8C56_08360</name>
</gene>
<dbReference type="PANTHER" id="PTHR30408:SF12">
    <property type="entry name" value="TYPE I RESTRICTION ENZYME MJAVIII SPECIFICITY SUBUNIT"/>
    <property type="match status" value="1"/>
</dbReference>
<dbReference type="InterPro" id="IPR000055">
    <property type="entry name" value="Restrct_endonuc_typeI_TRD"/>
</dbReference>
<accession>A0A1A9I1Q8</accession>